<organism evidence="3">
    <name type="scientific">Gongylonema pulchrum</name>
    <dbReference type="NCBI Taxonomy" id="637853"/>
    <lineage>
        <taxon>Eukaryota</taxon>
        <taxon>Metazoa</taxon>
        <taxon>Ecdysozoa</taxon>
        <taxon>Nematoda</taxon>
        <taxon>Chromadorea</taxon>
        <taxon>Rhabditida</taxon>
        <taxon>Spirurina</taxon>
        <taxon>Spiruromorpha</taxon>
        <taxon>Spiruroidea</taxon>
        <taxon>Gongylonematidae</taxon>
        <taxon>Gongylonema</taxon>
    </lineage>
</organism>
<dbReference type="PANTHER" id="PTHR12984">
    <property type="entry name" value="SCY1-RELATED S/T PROTEIN KINASE-LIKE"/>
    <property type="match status" value="1"/>
</dbReference>
<evidence type="ECO:0000313" key="1">
    <source>
        <dbReference type="EMBL" id="VDN41546.1"/>
    </source>
</evidence>
<evidence type="ECO:0000313" key="2">
    <source>
        <dbReference type="Proteomes" id="UP000271098"/>
    </source>
</evidence>
<reference evidence="3" key="1">
    <citation type="submission" date="2016-06" db="UniProtKB">
        <authorList>
            <consortium name="WormBaseParasite"/>
        </authorList>
    </citation>
    <scope>IDENTIFICATION</scope>
</reference>
<reference evidence="1 2" key="2">
    <citation type="submission" date="2018-11" db="EMBL/GenBank/DDBJ databases">
        <authorList>
            <consortium name="Pathogen Informatics"/>
        </authorList>
    </citation>
    <scope>NUCLEOTIDE SEQUENCE [LARGE SCALE GENOMIC DNA]</scope>
</reference>
<dbReference type="InterPro" id="IPR016024">
    <property type="entry name" value="ARM-type_fold"/>
</dbReference>
<proteinExistence type="predicted"/>
<dbReference type="InterPro" id="IPR011989">
    <property type="entry name" value="ARM-like"/>
</dbReference>
<sequence>MWEIFNGFNESLTERQLPKTIPRQLIVPYKKLASSQASKLDVGDLLKELRRADGFFKNRYVDTLLFLDEFQLKDAHEKQIFFTKLKDDLEIFPSNIAKYRILPKVIHSYEYGDAGSFVLVPLFQLGHLLDEEEYQRRVVPCLCKLFSSPDRVTRVKLLEHIDEIAPHLTPQIVNEKIYGLVFRVFFVSFWIDLFYQKM</sequence>
<gene>
    <name evidence="1" type="ORF">GPUH_LOCUS23492</name>
</gene>
<dbReference type="Proteomes" id="UP000271098">
    <property type="component" value="Unassembled WGS sequence"/>
</dbReference>
<name>A0A183ERA0_9BILA</name>
<evidence type="ECO:0000313" key="3">
    <source>
        <dbReference type="WBParaSite" id="GPUH_0002352101-mRNA-1"/>
    </source>
</evidence>
<dbReference type="AlphaFoldDB" id="A0A183ERA0"/>
<dbReference type="Gene3D" id="1.25.10.10">
    <property type="entry name" value="Leucine-rich Repeat Variant"/>
    <property type="match status" value="1"/>
</dbReference>
<dbReference type="EMBL" id="UYRT01098017">
    <property type="protein sequence ID" value="VDN41546.1"/>
    <property type="molecule type" value="Genomic_DNA"/>
</dbReference>
<dbReference type="WBParaSite" id="GPUH_0002352101-mRNA-1">
    <property type="protein sequence ID" value="GPUH_0002352101-mRNA-1"/>
    <property type="gene ID" value="GPUH_0002352101"/>
</dbReference>
<keyword evidence="2" id="KW-1185">Reference proteome</keyword>
<accession>A0A183ERA0</accession>
<dbReference type="SUPFAM" id="SSF48371">
    <property type="entry name" value="ARM repeat"/>
    <property type="match status" value="1"/>
</dbReference>
<dbReference type="OrthoDB" id="447103at2759"/>
<dbReference type="PANTHER" id="PTHR12984:SF3">
    <property type="entry name" value="N-TERMINAL KINASE-LIKE PROTEIN"/>
    <property type="match status" value="1"/>
</dbReference>
<protein>
    <submittedName>
        <fullName evidence="3">Rho-GAP domain-containing protein</fullName>
    </submittedName>
</protein>
<dbReference type="InterPro" id="IPR051177">
    <property type="entry name" value="CIK-Related_Protein"/>
</dbReference>